<dbReference type="InterPro" id="IPR006860">
    <property type="entry name" value="FecR"/>
</dbReference>
<dbReference type="Gene3D" id="2.60.120.1440">
    <property type="match status" value="1"/>
</dbReference>
<keyword evidence="1" id="KW-1133">Transmembrane helix</keyword>
<dbReference type="Pfam" id="PF16344">
    <property type="entry name" value="FecR_C"/>
    <property type="match status" value="1"/>
</dbReference>
<evidence type="ECO:0000313" key="5">
    <source>
        <dbReference type="Proteomes" id="UP000326344"/>
    </source>
</evidence>
<keyword evidence="1" id="KW-0472">Membrane</keyword>
<dbReference type="PANTHER" id="PTHR30273">
    <property type="entry name" value="PERIPLASMIC SIGNAL SENSOR AND SIGMA FACTOR ACTIVATOR FECR-RELATED"/>
    <property type="match status" value="1"/>
</dbReference>
<dbReference type="InterPro" id="IPR012373">
    <property type="entry name" value="Ferrdict_sens_TM"/>
</dbReference>
<organism evidence="4 5">
    <name type="scientific">Larkinella humicola</name>
    <dbReference type="NCBI Taxonomy" id="2607654"/>
    <lineage>
        <taxon>Bacteria</taxon>
        <taxon>Pseudomonadati</taxon>
        <taxon>Bacteroidota</taxon>
        <taxon>Cytophagia</taxon>
        <taxon>Cytophagales</taxon>
        <taxon>Spirosomataceae</taxon>
        <taxon>Larkinella</taxon>
    </lineage>
</organism>
<gene>
    <name evidence="4" type="ORF">F0P93_23840</name>
</gene>
<dbReference type="Proteomes" id="UP000326344">
    <property type="component" value="Unassembled WGS sequence"/>
</dbReference>
<evidence type="ECO:0000313" key="4">
    <source>
        <dbReference type="EMBL" id="KAA9349422.1"/>
    </source>
</evidence>
<dbReference type="PIRSF" id="PIRSF018266">
    <property type="entry name" value="FecR"/>
    <property type="match status" value="1"/>
</dbReference>
<feature type="transmembrane region" description="Helical" evidence="1">
    <location>
        <begin position="78"/>
        <end position="97"/>
    </location>
</feature>
<proteinExistence type="predicted"/>
<keyword evidence="1" id="KW-0812">Transmembrane</keyword>
<keyword evidence="5" id="KW-1185">Reference proteome</keyword>
<comment type="caution">
    <text evidence="4">The sequence shown here is derived from an EMBL/GenBank/DDBJ whole genome shotgun (WGS) entry which is preliminary data.</text>
</comment>
<evidence type="ECO:0000259" key="2">
    <source>
        <dbReference type="Pfam" id="PF04773"/>
    </source>
</evidence>
<dbReference type="EMBL" id="VTWS01000006">
    <property type="protein sequence ID" value="KAA9349422.1"/>
    <property type="molecule type" value="Genomic_DNA"/>
</dbReference>
<evidence type="ECO:0000256" key="1">
    <source>
        <dbReference type="SAM" id="Phobius"/>
    </source>
</evidence>
<accession>A0A5N1J9T0</accession>
<feature type="domain" description="FecR protein" evidence="2">
    <location>
        <begin position="137"/>
        <end position="222"/>
    </location>
</feature>
<evidence type="ECO:0000259" key="3">
    <source>
        <dbReference type="Pfam" id="PF16344"/>
    </source>
</evidence>
<dbReference type="RefSeq" id="WP_150880233.1">
    <property type="nucleotide sequence ID" value="NZ_VTWS01000006.1"/>
</dbReference>
<dbReference type="InterPro" id="IPR032508">
    <property type="entry name" value="FecR_C"/>
</dbReference>
<name>A0A5N1J9T0_9BACT</name>
<dbReference type="Gene3D" id="3.55.50.30">
    <property type="match status" value="1"/>
</dbReference>
<reference evidence="4 5" key="1">
    <citation type="submission" date="2019-09" db="EMBL/GenBank/DDBJ databases">
        <title>Genome Sequence of Larkinella sp MA1.</title>
        <authorList>
            <person name="Srinivasan S."/>
        </authorList>
    </citation>
    <scope>NUCLEOTIDE SEQUENCE [LARGE SCALE GENOMIC DNA]</scope>
    <source>
        <strain evidence="4 5">MA1</strain>
    </source>
</reference>
<dbReference type="PANTHER" id="PTHR30273:SF2">
    <property type="entry name" value="PROTEIN FECR"/>
    <property type="match status" value="1"/>
</dbReference>
<sequence>MPPPNISPLLLDKYLRNQCTEQEKEWVEAWYASLRGNPDYMDSLPEPEQRNLQQETFLTIQNQLNQTEKPVARTFSTGWLTGLAASIVLVIGFYFIYHYSGRQQQSVSEPATLAHQATKKNRPHTIHFVNHEARPVKHQLPDHSSVWMHPGASISYPETFNADQRLVTFAGEGFFDVHKDPARPFRIQSGEMQIKVLGTSFNVKAPATHPVFQISVVTGRVQVSAPDRQQNEQQVILKPQQQAIFETASKRLVSSAIPVKARKPIYEPVTITFADTPLDQVVKKLEKRFAVQIRLVKPKAASCLFSADFENQPLPLILEMLCTALEATYTMTGNVILLDSPPCTE</sequence>
<protein>
    <submittedName>
        <fullName evidence="4">DUF4974 domain-containing protein</fullName>
    </submittedName>
</protein>
<dbReference type="GO" id="GO:0016989">
    <property type="term" value="F:sigma factor antagonist activity"/>
    <property type="evidence" value="ECO:0007669"/>
    <property type="project" value="TreeGrafter"/>
</dbReference>
<dbReference type="Pfam" id="PF04773">
    <property type="entry name" value="FecR"/>
    <property type="match status" value="1"/>
</dbReference>
<dbReference type="AlphaFoldDB" id="A0A5N1J9T0"/>
<feature type="domain" description="Protein FecR C-terminal" evidence="3">
    <location>
        <begin position="271"/>
        <end position="337"/>
    </location>
</feature>